<dbReference type="EMBL" id="JBHRTQ010000011">
    <property type="protein sequence ID" value="MFC3175220.1"/>
    <property type="molecule type" value="Genomic_DNA"/>
</dbReference>
<evidence type="ECO:0000313" key="2">
    <source>
        <dbReference type="EMBL" id="MFC3175220.1"/>
    </source>
</evidence>
<evidence type="ECO:0000256" key="1">
    <source>
        <dbReference type="SAM" id="SignalP"/>
    </source>
</evidence>
<gene>
    <name evidence="2" type="ORF">ACFOD9_13245</name>
</gene>
<name>A0ABV7IRB6_9SPHN</name>
<evidence type="ECO:0000313" key="3">
    <source>
        <dbReference type="Proteomes" id="UP001595604"/>
    </source>
</evidence>
<feature type="chain" id="PRO_5047027721" evidence="1">
    <location>
        <begin position="21"/>
        <end position="139"/>
    </location>
</feature>
<sequence length="139" mass="14880">MIRFKTVLAGGFAAVGVVLAGSIAAQAPQPVNLLASLRDGQWELRPHGGPVAQRLCIRGGAGLIQLRHPGKVCDRLVLEQTSRLITVQYTCKGSGFGRTQLRRETSQLIQIETQGVAEGLPFEYAAEGRWVGECAKSAP</sequence>
<dbReference type="Proteomes" id="UP001595604">
    <property type="component" value="Unassembled WGS sequence"/>
</dbReference>
<keyword evidence="1" id="KW-0732">Signal</keyword>
<organism evidence="2 3">
    <name type="scientific">Novosphingobium bradum</name>
    <dbReference type="NCBI Taxonomy" id="1737444"/>
    <lineage>
        <taxon>Bacteria</taxon>
        <taxon>Pseudomonadati</taxon>
        <taxon>Pseudomonadota</taxon>
        <taxon>Alphaproteobacteria</taxon>
        <taxon>Sphingomonadales</taxon>
        <taxon>Sphingomonadaceae</taxon>
        <taxon>Novosphingobium</taxon>
    </lineage>
</organism>
<proteinExistence type="predicted"/>
<accession>A0ABV7IRB6</accession>
<keyword evidence="3" id="KW-1185">Reference proteome</keyword>
<protein>
    <submittedName>
        <fullName evidence="2">DUF3617 domain-containing protein</fullName>
    </submittedName>
</protein>
<reference evidence="3" key="1">
    <citation type="journal article" date="2019" name="Int. J. Syst. Evol. Microbiol.">
        <title>The Global Catalogue of Microorganisms (GCM) 10K type strain sequencing project: providing services to taxonomists for standard genome sequencing and annotation.</title>
        <authorList>
            <consortium name="The Broad Institute Genomics Platform"/>
            <consortium name="The Broad Institute Genome Sequencing Center for Infectious Disease"/>
            <person name="Wu L."/>
            <person name="Ma J."/>
        </authorList>
    </citation>
    <scope>NUCLEOTIDE SEQUENCE [LARGE SCALE GENOMIC DNA]</scope>
    <source>
        <strain evidence="3">KCTC 42984</strain>
    </source>
</reference>
<feature type="signal peptide" evidence="1">
    <location>
        <begin position="1"/>
        <end position="20"/>
    </location>
</feature>
<comment type="caution">
    <text evidence="2">The sequence shown here is derived from an EMBL/GenBank/DDBJ whole genome shotgun (WGS) entry which is preliminary data.</text>
</comment>